<name>A0A5B9VU16_9BACT</name>
<protein>
    <submittedName>
        <fullName evidence="2">Uncharacterized protein</fullName>
    </submittedName>
</protein>
<feature type="transmembrane region" description="Helical" evidence="1">
    <location>
        <begin position="12"/>
        <end position="31"/>
    </location>
</feature>
<dbReference type="KEGG" id="agv:OJF2_00890"/>
<evidence type="ECO:0000313" key="2">
    <source>
        <dbReference type="EMBL" id="QEH31624.1"/>
    </source>
</evidence>
<evidence type="ECO:0000313" key="3">
    <source>
        <dbReference type="Proteomes" id="UP000324233"/>
    </source>
</evidence>
<reference evidence="2 3" key="1">
    <citation type="submission" date="2019-08" db="EMBL/GenBank/DDBJ databases">
        <title>Deep-cultivation of Planctomycetes and their phenomic and genomic characterization uncovers novel biology.</title>
        <authorList>
            <person name="Wiegand S."/>
            <person name="Jogler M."/>
            <person name="Boedeker C."/>
            <person name="Pinto D."/>
            <person name="Vollmers J."/>
            <person name="Rivas-Marin E."/>
            <person name="Kohn T."/>
            <person name="Peeters S.H."/>
            <person name="Heuer A."/>
            <person name="Rast P."/>
            <person name="Oberbeckmann S."/>
            <person name="Bunk B."/>
            <person name="Jeske O."/>
            <person name="Meyerdierks A."/>
            <person name="Storesund J.E."/>
            <person name="Kallscheuer N."/>
            <person name="Luecker S."/>
            <person name="Lage O.M."/>
            <person name="Pohl T."/>
            <person name="Merkel B.J."/>
            <person name="Hornburger P."/>
            <person name="Mueller R.-W."/>
            <person name="Bruemmer F."/>
            <person name="Labrenz M."/>
            <person name="Spormann A.M."/>
            <person name="Op den Camp H."/>
            <person name="Overmann J."/>
            <person name="Amann R."/>
            <person name="Jetten M.S.M."/>
            <person name="Mascher T."/>
            <person name="Medema M.H."/>
            <person name="Devos D.P."/>
            <person name="Kaster A.-K."/>
            <person name="Ovreas L."/>
            <person name="Rohde M."/>
            <person name="Galperin M.Y."/>
            <person name="Jogler C."/>
        </authorList>
    </citation>
    <scope>NUCLEOTIDE SEQUENCE [LARGE SCALE GENOMIC DNA]</scope>
    <source>
        <strain evidence="2 3">OJF2</strain>
    </source>
</reference>
<keyword evidence="1" id="KW-1133">Transmembrane helix</keyword>
<feature type="transmembrane region" description="Helical" evidence="1">
    <location>
        <begin position="37"/>
        <end position="59"/>
    </location>
</feature>
<dbReference type="EMBL" id="CP042997">
    <property type="protein sequence ID" value="QEH31624.1"/>
    <property type="molecule type" value="Genomic_DNA"/>
</dbReference>
<organism evidence="2 3">
    <name type="scientific">Aquisphaera giovannonii</name>
    <dbReference type="NCBI Taxonomy" id="406548"/>
    <lineage>
        <taxon>Bacteria</taxon>
        <taxon>Pseudomonadati</taxon>
        <taxon>Planctomycetota</taxon>
        <taxon>Planctomycetia</taxon>
        <taxon>Isosphaerales</taxon>
        <taxon>Isosphaeraceae</taxon>
        <taxon>Aquisphaera</taxon>
    </lineage>
</organism>
<dbReference type="Proteomes" id="UP000324233">
    <property type="component" value="Chromosome"/>
</dbReference>
<sequence length="75" mass="7658">MPTQSDRFLGVRAVHLVIAGIVAGGAANLAMDSADDGIRVAGAVTSLALTAGLLGAIAARRRLFKPRRSRTASEA</sequence>
<proteinExistence type="predicted"/>
<keyword evidence="1" id="KW-0472">Membrane</keyword>
<keyword evidence="1" id="KW-0812">Transmembrane</keyword>
<gene>
    <name evidence="2" type="ORF">OJF2_00890</name>
</gene>
<dbReference type="AlphaFoldDB" id="A0A5B9VU16"/>
<accession>A0A5B9VU16</accession>
<evidence type="ECO:0000256" key="1">
    <source>
        <dbReference type="SAM" id="Phobius"/>
    </source>
</evidence>
<keyword evidence="3" id="KW-1185">Reference proteome</keyword>